<evidence type="ECO:0000313" key="3">
    <source>
        <dbReference type="Proteomes" id="UP000825483"/>
    </source>
</evidence>
<feature type="compositionally biased region" description="Basic and acidic residues" evidence="1">
    <location>
        <begin position="68"/>
        <end position="87"/>
    </location>
</feature>
<dbReference type="Proteomes" id="UP000825483">
    <property type="component" value="Unassembled WGS sequence"/>
</dbReference>
<sequence>MVPVYDEKIFAVAGDGAHDWCGIFVLSFKGDACRVRLIKEIKVFVRDKELNRVFARYLSLRLYRDGVADGVEGDGKGDDDKRNDQRTGPHKGWRHLPDDVANFLTPQFYIF</sequence>
<proteinExistence type="predicted"/>
<accession>A0A9R1CBB0</accession>
<dbReference type="AlphaFoldDB" id="A0A9R1CBB0"/>
<gene>
    <name evidence="2" type="ORF">PRLR5076_22760</name>
</gene>
<feature type="region of interest" description="Disordered" evidence="1">
    <location>
        <begin position="68"/>
        <end position="94"/>
    </location>
</feature>
<keyword evidence="3" id="KW-1185">Reference proteome</keyword>
<evidence type="ECO:0000256" key="1">
    <source>
        <dbReference type="SAM" id="MobiDB-lite"/>
    </source>
</evidence>
<protein>
    <submittedName>
        <fullName evidence="2">Uncharacterized protein</fullName>
    </submittedName>
</protein>
<reference evidence="2" key="1">
    <citation type="journal article" date="2022" name="Int. J. Syst. Evol. Microbiol.">
        <title>Prevotella lacticifex sp. nov., isolated from the rumen of cows.</title>
        <authorList>
            <person name="Shinkai T."/>
            <person name="Ikeyama N."/>
            <person name="Kumagai M."/>
            <person name="Ohmori H."/>
            <person name="Sakamoto M."/>
            <person name="Ohkuma M."/>
            <person name="Mitsumori M."/>
        </authorList>
    </citation>
    <scope>NUCLEOTIDE SEQUENCE</scope>
    <source>
        <strain evidence="2">R5076</strain>
    </source>
</reference>
<dbReference type="EMBL" id="BPUB01000002">
    <property type="protein sequence ID" value="GJG59425.1"/>
    <property type="molecule type" value="Genomic_DNA"/>
</dbReference>
<organism evidence="2 3">
    <name type="scientific">Prevotella lacticifex</name>
    <dbReference type="NCBI Taxonomy" id="2854755"/>
    <lineage>
        <taxon>Bacteria</taxon>
        <taxon>Pseudomonadati</taxon>
        <taxon>Bacteroidota</taxon>
        <taxon>Bacteroidia</taxon>
        <taxon>Bacteroidales</taxon>
        <taxon>Prevotellaceae</taxon>
        <taxon>Prevotella</taxon>
    </lineage>
</organism>
<evidence type="ECO:0000313" key="2">
    <source>
        <dbReference type="EMBL" id="GJG59425.1"/>
    </source>
</evidence>
<comment type="caution">
    <text evidence="2">The sequence shown here is derived from an EMBL/GenBank/DDBJ whole genome shotgun (WGS) entry which is preliminary data.</text>
</comment>
<name>A0A9R1CBB0_9BACT</name>